<evidence type="ECO:0000313" key="3">
    <source>
        <dbReference type="EMBL" id="POQ00542.1"/>
    </source>
</evidence>
<dbReference type="EMBL" id="NBAQ01000022">
    <property type="protein sequence ID" value="POQ00804.1"/>
    <property type="molecule type" value="Genomic_DNA"/>
</dbReference>
<dbReference type="EMBL" id="NBAQ01000022">
    <property type="protein sequence ID" value="POQ00744.1"/>
    <property type="molecule type" value="Genomic_DNA"/>
</dbReference>
<dbReference type="EMBL" id="NBAQ01000017">
    <property type="protein sequence ID" value="POQ01200.1"/>
    <property type="molecule type" value="Genomic_DNA"/>
</dbReference>
<gene>
    <name evidence="7" type="ORF">CXB42_23075</name>
    <name evidence="6" type="ORF">CXB42_24935</name>
    <name evidence="4" type="ORF">CXB42_25280</name>
    <name evidence="5" type="ORF">CXB42_25635</name>
    <name evidence="3" type="ORF">CXB42_26235</name>
    <name evidence="1" type="ORF">CXB42_26650</name>
    <name evidence="2" type="ORF">CXB42_26855</name>
</gene>
<dbReference type="AlphaFoldDB" id="A0AAE5S2N6"/>
<evidence type="ECO:0000313" key="7">
    <source>
        <dbReference type="EMBL" id="POQ01200.1"/>
    </source>
</evidence>
<evidence type="ECO:0000313" key="8">
    <source>
        <dbReference type="Proteomes" id="UP000237295"/>
    </source>
</evidence>
<evidence type="ECO:0000313" key="1">
    <source>
        <dbReference type="EMBL" id="POQ00434.1"/>
    </source>
</evidence>
<feature type="non-terminal residue" evidence="6">
    <location>
        <position position="1"/>
    </location>
</feature>
<name>A0AAE5S2N6_PSESY</name>
<dbReference type="Proteomes" id="UP000237295">
    <property type="component" value="Unassembled WGS sequence"/>
</dbReference>
<protein>
    <submittedName>
        <fullName evidence="6">IS110 family transposase</fullName>
    </submittedName>
</protein>
<dbReference type="EMBL" id="NBAQ01000027">
    <property type="protein sequence ID" value="POQ00471.1"/>
    <property type="molecule type" value="Genomic_DNA"/>
</dbReference>
<dbReference type="EMBL" id="NBAQ01000027">
    <property type="protein sequence ID" value="POQ00434.1"/>
    <property type="molecule type" value="Genomic_DNA"/>
</dbReference>
<evidence type="ECO:0000313" key="2">
    <source>
        <dbReference type="EMBL" id="POQ00471.1"/>
    </source>
</evidence>
<accession>A0AAE5S2N6</accession>
<sequence length="31" mass="3508">TTQALVMLSRKLARVVFALLKNQSEYQTKVA</sequence>
<reference evidence="6 8" key="1">
    <citation type="submission" date="2017-03" db="EMBL/GenBank/DDBJ databases">
        <authorList>
            <person name="Hulin M.T."/>
        </authorList>
    </citation>
    <scope>NUCLEOTIDE SEQUENCE [LARGE SCALE GENOMIC DNA]</scope>
    <source>
        <strain evidence="6 8">5264</strain>
    </source>
</reference>
<comment type="caution">
    <text evidence="6">The sequence shown here is derived from an EMBL/GenBank/DDBJ whole genome shotgun (WGS) entry which is preliminary data.</text>
</comment>
<dbReference type="EMBL" id="NBAQ01000020">
    <property type="protein sequence ID" value="POQ00981.1"/>
    <property type="molecule type" value="Genomic_DNA"/>
</dbReference>
<evidence type="ECO:0000313" key="6">
    <source>
        <dbReference type="EMBL" id="POQ00981.1"/>
    </source>
</evidence>
<organism evidence="6 8">
    <name type="scientific">Pseudomonas syringae pv. syringae</name>
    <dbReference type="NCBI Taxonomy" id="321"/>
    <lineage>
        <taxon>Bacteria</taxon>
        <taxon>Pseudomonadati</taxon>
        <taxon>Pseudomonadota</taxon>
        <taxon>Gammaproteobacteria</taxon>
        <taxon>Pseudomonadales</taxon>
        <taxon>Pseudomonadaceae</taxon>
        <taxon>Pseudomonas</taxon>
        <taxon>Pseudomonas syringae</taxon>
    </lineage>
</organism>
<evidence type="ECO:0000313" key="4">
    <source>
        <dbReference type="EMBL" id="POQ00744.1"/>
    </source>
</evidence>
<dbReference type="EMBL" id="NBAQ01000025">
    <property type="protein sequence ID" value="POQ00542.1"/>
    <property type="molecule type" value="Genomic_DNA"/>
</dbReference>
<evidence type="ECO:0000313" key="5">
    <source>
        <dbReference type="EMBL" id="POQ00804.1"/>
    </source>
</evidence>
<proteinExistence type="predicted"/>